<sequence length="128" mass="13297">MPVKVVVDADSGVAPWRQVHDQLVRLITAGALTPGTRLPPIRQLARDLGLASGTIARVYRELEAGGWVHTARAKGTVVTEAADRPGKTALLHAAAADYARAARDLGVDAETALAAVASAWSVLEPGDA</sequence>
<gene>
    <name evidence="5" type="ORF">A4R43_41785</name>
</gene>
<dbReference type="RefSeq" id="WP_113697240.1">
    <property type="nucleotide sequence ID" value="NZ_CP015163.1"/>
</dbReference>
<dbReference type="EMBL" id="CP015163">
    <property type="protein sequence ID" value="AXB48169.1"/>
    <property type="molecule type" value="Genomic_DNA"/>
</dbReference>
<evidence type="ECO:0000256" key="1">
    <source>
        <dbReference type="ARBA" id="ARBA00023015"/>
    </source>
</evidence>
<keyword evidence="3" id="KW-0804">Transcription</keyword>
<dbReference type="SUPFAM" id="SSF46785">
    <property type="entry name" value="Winged helix' DNA-binding domain"/>
    <property type="match status" value="1"/>
</dbReference>
<organism evidence="5 6">
    <name type="scientific">Amycolatopsis albispora</name>
    <dbReference type="NCBI Taxonomy" id="1804986"/>
    <lineage>
        <taxon>Bacteria</taxon>
        <taxon>Bacillati</taxon>
        <taxon>Actinomycetota</taxon>
        <taxon>Actinomycetes</taxon>
        <taxon>Pseudonocardiales</taxon>
        <taxon>Pseudonocardiaceae</taxon>
        <taxon>Amycolatopsis</taxon>
    </lineage>
</organism>
<evidence type="ECO:0000256" key="3">
    <source>
        <dbReference type="ARBA" id="ARBA00023163"/>
    </source>
</evidence>
<dbReference type="PROSITE" id="PS50949">
    <property type="entry name" value="HTH_GNTR"/>
    <property type="match status" value="1"/>
</dbReference>
<dbReference type="PANTHER" id="PTHR38445">
    <property type="entry name" value="HTH-TYPE TRANSCRIPTIONAL REPRESSOR YTRA"/>
    <property type="match status" value="1"/>
</dbReference>
<keyword evidence="2" id="KW-0238">DNA-binding</keyword>
<evidence type="ECO:0000313" key="6">
    <source>
        <dbReference type="Proteomes" id="UP000250434"/>
    </source>
</evidence>
<dbReference type="Pfam" id="PF00392">
    <property type="entry name" value="GntR"/>
    <property type="match status" value="1"/>
</dbReference>
<dbReference type="PANTHER" id="PTHR38445:SF9">
    <property type="entry name" value="HTH-TYPE TRANSCRIPTIONAL REPRESSOR YTRA"/>
    <property type="match status" value="1"/>
</dbReference>
<dbReference type="Gene3D" id="1.10.10.10">
    <property type="entry name" value="Winged helix-like DNA-binding domain superfamily/Winged helix DNA-binding domain"/>
    <property type="match status" value="1"/>
</dbReference>
<dbReference type="OrthoDB" id="4307011at2"/>
<dbReference type="InterPro" id="IPR036390">
    <property type="entry name" value="WH_DNA-bd_sf"/>
</dbReference>
<name>A0A344LJE5_9PSEU</name>
<dbReference type="CDD" id="cd07377">
    <property type="entry name" value="WHTH_GntR"/>
    <property type="match status" value="1"/>
</dbReference>
<dbReference type="GO" id="GO:0003700">
    <property type="term" value="F:DNA-binding transcription factor activity"/>
    <property type="evidence" value="ECO:0007669"/>
    <property type="project" value="InterPro"/>
</dbReference>
<protein>
    <submittedName>
        <fullName evidence="5">GntR family transcriptional regulator</fullName>
    </submittedName>
</protein>
<dbReference type="GO" id="GO:0003677">
    <property type="term" value="F:DNA binding"/>
    <property type="evidence" value="ECO:0007669"/>
    <property type="project" value="UniProtKB-KW"/>
</dbReference>
<proteinExistence type="predicted"/>
<dbReference type="Proteomes" id="UP000250434">
    <property type="component" value="Chromosome"/>
</dbReference>
<keyword evidence="1" id="KW-0805">Transcription regulation</keyword>
<accession>A0A344LJE5</accession>
<dbReference type="AlphaFoldDB" id="A0A344LJE5"/>
<evidence type="ECO:0000259" key="4">
    <source>
        <dbReference type="PROSITE" id="PS50949"/>
    </source>
</evidence>
<evidence type="ECO:0000313" key="5">
    <source>
        <dbReference type="EMBL" id="AXB48169.1"/>
    </source>
</evidence>
<keyword evidence="6" id="KW-1185">Reference proteome</keyword>
<feature type="domain" description="HTH gntR-type" evidence="4">
    <location>
        <begin position="13"/>
        <end position="81"/>
    </location>
</feature>
<dbReference type="InterPro" id="IPR036388">
    <property type="entry name" value="WH-like_DNA-bd_sf"/>
</dbReference>
<dbReference type="InterPro" id="IPR000524">
    <property type="entry name" value="Tscrpt_reg_HTH_GntR"/>
</dbReference>
<evidence type="ECO:0000256" key="2">
    <source>
        <dbReference type="ARBA" id="ARBA00023125"/>
    </source>
</evidence>
<reference evidence="5 6" key="1">
    <citation type="submission" date="2016-04" db="EMBL/GenBank/DDBJ databases">
        <title>Complete genome sequence and analysis of deep-sea sediment isolate, Amycolatopsis sp. WP1.</title>
        <authorList>
            <person name="Wang H."/>
            <person name="Chen S."/>
            <person name="Wu Q."/>
        </authorList>
    </citation>
    <scope>NUCLEOTIDE SEQUENCE [LARGE SCALE GENOMIC DNA]</scope>
    <source>
        <strain evidence="5 6">WP1</strain>
    </source>
</reference>
<dbReference type="SMART" id="SM00345">
    <property type="entry name" value="HTH_GNTR"/>
    <property type="match status" value="1"/>
</dbReference>
<dbReference type="KEGG" id="aab:A4R43_41785"/>